<dbReference type="PANTHER" id="PTHR43157:SF31">
    <property type="entry name" value="PHOSPHATIDYLINOSITOL-GLYCAN BIOSYNTHESIS CLASS F PROTEIN"/>
    <property type="match status" value="1"/>
</dbReference>
<dbReference type="Gene3D" id="3.40.50.720">
    <property type="entry name" value="NAD(P)-binding Rossmann-like Domain"/>
    <property type="match status" value="1"/>
</dbReference>
<proteinExistence type="predicted"/>
<reference evidence="2 3" key="1">
    <citation type="journal article" date="2023" name="G3 (Bethesda)">
        <title>A chromosome-level genome assembly of Zasmidium syzygii isolated from banana leaves.</title>
        <authorList>
            <person name="van Westerhoven A.C."/>
            <person name="Mehrabi R."/>
            <person name="Talebi R."/>
            <person name="Steentjes M.B.F."/>
            <person name="Corcolon B."/>
            <person name="Chong P.A."/>
            <person name="Kema G.H.J."/>
            <person name="Seidl M.F."/>
        </authorList>
    </citation>
    <scope>NUCLEOTIDE SEQUENCE [LARGE SCALE GENOMIC DNA]</scope>
    <source>
        <strain evidence="2 3">P124</strain>
    </source>
</reference>
<organism evidence="2 3">
    <name type="scientific">Zasmidium cellare</name>
    <name type="common">Wine cellar mold</name>
    <name type="synonym">Racodium cellare</name>
    <dbReference type="NCBI Taxonomy" id="395010"/>
    <lineage>
        <taxon>Eukaryota</taxon>
        <taxon>Fungi</taxon>
        <taxon>Dikarya</taxon>
        <taxon>Ascomycota</taxon>
        <taxon>Pezizomycotina</taxon>
        <taxon>Dothideomycetes</taxon>
        <taxon>Dothideomycetidae</taxon>
        <taxon>Mycosphaerellales</taxon>
        <taxon>Mycosphaerellaceae</taxon>
        <taxon>Zasmidium</taxon>
    </lineage>
</organism>
<dbReference type="EMBL" id="JAXOVC010000002">
    <property type="protein sequence ID" value="KAK4505969.1"/>
    <property type="molecule type" value="Genomic_DNA"/>
</dbReference>
<accession>A0ABR0EWG0</accession>
<gene>
    <name evidence="2" type="ORF">PRZ48_003934</name>
</gene>
<evidence type="ECO:0008006" key="4">
    <source>
        <dbReference type="Google" id="ProtNLM"/>
    </source>
</evidence>
<sequence>MTSTPHYGAETTGTEVAQRFTEEMRGKTVLITGISPNSLGETLALTIAAHAPAHLILASRTPSKLQAVKQKLPSSSVTRITLLPLNLASQTSIREAAKKIKPLASHIDVLINNAGVVSSKKQETSEGIELTFGTNHIGHFLLTSLLPNITRIVNVSSLGYKL</sequence>
<keyword evidence="3" id="KW-1185">Reference proteome</keyword>
<dbReference type="Pfam" id="PF00106">
    <property type="entry name" value="adh_short"/>
    <property type="match status" value="1"/>
</dbReference>
<dbReference type="InterPro" id="IPR002347">
    <property type="entry name" value="SDR_fam"/>
</dbReference>
<dbReference type="Proteomes" id="UP001305779">
    <property type="component" value="Unassembled WGS sequence"/>
</dbReference>
<evidence type="ECO:0000313" key="3">
    <source>
        <dbReference type="Proteomes" id="UP001305779"/>
    </source>
</evidence>
<dbReference type="SUPFAM" id="SSF51735">
    <property type="entry name" value="NAD(P)-binding Rossmann-fold domains"/>
    <property type="match status" value="1"/>
</dbReference>
<name>A0ABR0EWG0_ZASCE</name>
<evidence type="ECO:0000313" key="2">
    <source>
        <dbReference type="EMBL" id="KAK4505969.1"/>
    </source>
</evidence>
<keyword evidence="1" id="KW-0560">Oxidoreductase</keyword>
<evidence type="ECO:0000256" key="1">
    <source>
        <dbReference type="ARBA" id="ARBA00023002"/>
    </source>
</evidence>
<protein>
    <recommendedName>
        <fullName evidence="4">NAD(P)-binding protein</fullName>
    </recommendedName>
</protein>
<dbReference type="InterPro" id="IPR036291">
    <property type="entry name" value="NAD(P)-bd_dom_sf"/>
</dbReference>
<dbReference type="PANTHER" id="PTHR43157">
    <property type="entry name" value="PHOSPHATIDYLINOSITOL-GLYCAN BIOSYNTHESIS CLASS F PROTEIN-RELATED"/>
    <property type="match status" value="1"/>
</dbReference>
<comment type="caution">
    <text evidence="2">The sequence shown here is derived from an EMBL/GenBank/DDBJ whole genome shotgun (WGS) entry which is preliminary data.</text>
</comment>